<evidence type="ECO:0000313" key="2">
    <source>
        <dbReference type="Proteomes" id="UP000016930"/>
    </source>
</evidence>
<sequence>LTVHKAQGRTFPKAFADIESCSGTDQPYVMLSRVKSLDGLVILRPFRRSKISCRFSQDTRKEIDRLHELGLRTTV</sequence>
<dbReference type="AlphaFoldDB" id="M2R2N7"/>
<evidence type="ECO:0008006" key="3">
    <source>
        <dbReference type="Google" id="ProtNLM"/>
    </source>
</evidence>
<dbReference type="HOGENOM" id="CLU_001324_10_1_1"/>
<dbReference type="EMBL" id="KB445811">
    <property type="protein sequence ID" value="EMD32492.1"/>
    <property type="molecule type" value="Genomic_DNA"/>
</dbReference>
<feature type="non-terminal residue" evidence="1">
    <location>
        <position position="1"/>
    </location>
</feature>
<proteinExistence type="predicted"/>
<name>M2R2N7_CERS8</name>
<protein>
    <recommendedName>
        <fullName evidence="3">UvrD-like helicase C-terminal domain-containing protein</fullName>
    </recommendedName>
</protein>
<dbReference type="OrthoDB" id="432234at2759"/>
<accession>M2R2N7</accession>
<reference evidence="1 2" key="1">
    <citation type="journal article" date="2012" name="Proc. Natl. Acad. Sci. U.S.A.">
        <title>Comparative genomics of Ceriporiopsis subvermispora and Phanerochaete chrysosporium provide insight into selective ligninolysis.</title>
        <authorList>
            <person name="Fernandez-Fueyo E."/>
            <person name="Ruiz-Duenas F.J."/>
            <person name="Ferreira P."/>
            <person name="Floudas D."/>
            <person name="Hibbett D.S."/>
            <person name="Canessa P."/>
            <person name="Larrondo L.F."/>
            <person name="James T.Y."/>
            <person name="Seelenfreund D."/>
            <person name="Lobos S."/>
            <person name="Polanco R."/>
            <person name="Tello M."/>
            <person name="Honda Y."/>
            <person name="Watanabe T."/>
            <person name="Watanabe T."/>
            <person name="Ryu J.S."/>
            <person name="Kubicek C.P."/>
            <person name="Schmoll M."/>
            <person name="Gaskell J."/>
            <person name="Hammel K.E."/>
            <person name="St John F.J."/>
            <person name="Vanden Wymelenberg A."/>
            <person name="Sabat G."/>
            <person name="Splinter BonDurant S."/>
            <person name="Syed K."/>
            <person name="Yadav J.S."/>
            <person name="Doddapaneni H."/>
            <person name="Subramanian V."/>
            <person name="Lavin J.L."/>
            <person name="Oguiza J.A."/>
            <person name="Perez G."/>
            <person name="Pisabarro A.G."/>
            <person name="Ramirez L."/>
            <person name="Santoyo F."/>
            <person name="Master E."/>
            <person name="Coutinho P.M."/>
            <person name="Henrissat B."/>
            <person name="Lombard V."/>
            <person name="Magnuson J.K."/>
            <person name="Kuees U."/>
            <person name="Hori C."/>
            <person name="Igarashi K."/>
            <person name="Samejima M."/>
            <person name="Held B.W."/>
            <person name="Barry K.W."/>
            <person name="LaButti K.M."/>
            <person name="Lapidus A."/>
            <person name="Lindquist E.A."/>
            <person name="Lucas S.M."/>
            <person name="Riley R."/>
            <person name="Salamov A.A."/>
            <person name="Hoffmeister D."/>
            <person name="Schwenk D."/>
            <person name="Hadar Y."/>
            <person name="Yarden O."/>
            <person name="de Vries R.P."/>
            <person name="Wiebenga A."/>
            <person name="Stenlid J."/>
            <person name="Eastwood D."/>
            <person name="Grigoriev I.V."/>
            <person name="Berka R.M."/>
            <person name="Blanchette R.A."/>
            <person name="Kersten P."/>
            <person name="Martinez A.T."/>
            <person name="Vicuna R."/>
            <person name="Cullen D."/>
        </authorList>
    </citation>
    <scope>NUCLEOTIDE SEQUENCE [LARGE SCALE GENOMIC DNA]</scope>
    <source>
        <strain evidence="1 2">B</strain>
    </source>
</reference>
<gene>
    <name evidence="1" type="ORF">CERSUDRAFT_37258</name>
</gene>
<feature type="non-terminal residue" evidence="1">
    <location>
        <position position="75"/>
    </location>
</feature>
<evidence type="ECO:0000313" key="1">
    <source>
        <dbReference type="EMBL" id="EMD32492.1"/>
    </source>
</evidence>
<keyword evidence="2" id="KW-1185">Reference proteome</keyword>
<dbReference type="Proteomes" id="UP000016930">
    <property type="component" value="Unassembled WGS sequence"/>
</dbReference>
<organism evidence="1 2">
    <name type="scientific">Ceriporiopsis subvermispora (strain B)</name>
    <name type="common">White-rot fungus</name>
    <name type="synonym">Gelatoporia subvermispora</name>
    <dbReference type="NCBI Taxonomy" id="914234"/>
    <lineage>
        <taxon>Eukaryota</taxon>
        <taxon>Fungi</taxon>
        <taxon>Dikarya</taxon>
        <taxon>Basidiomycota</taxon>
        <taxon>Agaricomycotina</taxon>
        <taxon>Agaricomycetes</taxon>
        <taxon>Polyporales</taxon>
        <taxon>Gelatoporiaceae</taxon>
        <taxon>Gelatoporia</taxon>
    </lineage>
</organism>